<feature type="domain" description="Schwannomin interacting protein 1 C-terminal" evidence="3">
    <location>
        <begin position="534"/>
        <end position="670"/>
    </location>
</feature>
<dbReference type="STRING" id="69004.A0A182QAM2"/>
<feature type="compositionally biased region" description="Basic and acidic residues" evidence="2">
    <location>
        <begin position="51"/>
        <end position="63"/>
    </location>
</feature>
<dbReference type="EMBL" id="AXCN02000239">
    <property type="status" value="NOT_ANNOTATED_CDS"/>
    <property type="molecule type" value="Genomic_DNA"/>
</dbReference>
<feature type="region of interest" description="Disordered" evidence="2">
    <location>
        <begin position="28"/>
        <end position="99"/>
    </location>
</feature>
<name>A0A182QAM2_9DIPT</name>
<reference evidence="4" key="2">
    <citation type="submission" date="2020-05" db="UniProtKB">
        <authorList>
            <consortium name="EnsemblMetazoa"/>
        </authorList>
    </citation>
    <scope>IDENTIFICATION</scope>
    <source>
        <strain evidence="4">FAR1</strain>
    </source>
</reference>
<keyword evidence="1" id="KW-0175">Coiled coil</keyword>
<dbReference type="PANTHER" id="PTHR13103:SF2">
    <property type="entry name" value="IQCJ-SCHIP1 READTHROUGH TRANSCRIPT PROTEIN-RELATED"/>
    <property type="match status" value="1"/>
</dbReference>
<evidence type="ECO:0000256" key="2">
    <source>
        <dbReference type="SAM" id="MobiDB-lite"/>
    </source>
</evidence>
<accession>A0A182QAM2</accession>
<dbReference type="VEuPathDB" id="VectorBase:AFAF006378"/>
<feature type="compositionally biased region" description="Low complexity" evidence="2">
    <location>
        <begin position="354"/>
        <end position="370"/>
    </location>
</feature>
<feature type="compositionally biased region" description="Acidic residues" evidence="2">
    <location>
        <begin position="322"/>
        <end position="334"/>
    </location>
</feature>
<feature type="compositionally biased region" description="Acidic residues" evidence="2">
    <location>
        <begin position="36"/>
        <end position="50"/>
    </location>
</feature>
<dbReference type="Proteomes" id="UP000075886">
    <property type="component" value="Unassembled WGS sequence"/>
</dbReference>
<sequence length="714" mass="79814">MCTRIRKGIINPNYPGFQSLAYTLNDDNFDYSSENPSDDDEDSYVSESDDNEMKQRGKERDGADEAGDENGNSYNGNGEPNDNELHLHSGMDVPGHISTNLYNPSMTTALEAEECYPVSPFRRSRTHLIPTGCKSAAATTAICATDDKLESTVNYACTPPDIVLQHSFERRTNVLGTGNELLKASVELSNSQRPDLIPEQQLAEQQRQLEQLKCHEQNSLKHINHHPELGLATKITSQLEEDVAVADIRRDSREAEQDDERDVEGNRTPPSPAIELHDAFGTISISTASDSSYNILRDGTPSPDHMLDDTTRCYGSVTDGTLSDDSEPESEEGEFDYKPYGEDGSLEDSYHTPVDVAGDAGDSGDSAGSSPGEVQYHLVDDCSNQTVQITRSRQSTEHSPTNHYHLLQHYSSPVPVDYHNNSTYFANAVLEHEINRNVRFSSPAQHAQVDPSGFGYTNVMRTSKIANQEELVSTATPEVRPTTLNFGRRDVREHNIMPSEERKIAEARQATSAEIPVPLNQQQKVAKVNPFCELLLQENDTCDFFTKQAKLQIEARMALCQAKDMAHMQMEIEKRSLPLSPVTRVIHTAVEKAGLSLAADKRRLSRYYLTRLNVHQLQTILTELQGHAVVLNEELVELLMERDELHISQDATLIDIEDLSRYLCAKEQTIIHAERQRKSYHWNGNRAAQKPQTALPQPPIRSACGTAIPAYRYH</sequence>
<dbReference type="GO" id="GO:0035332">
    <property type="term" value="P:positive regulation of hippo signaling"/>
    <property type="evidence" value="ECO:0007669"/>
    <property type="project" value="TreeGrafter"/>
</dbReference>
<dbReference type="EnsemblMetazoa" id="AFAF006378-RA">
    <property type="protein sequence ID" value="AFAF006378-PA"/>
    <property type="gene ID" value="AFAF006378"/>
</dbReference>
<evidence type="ECO:0000313" key="4">
    <source>
        <dbReference type="EnsemblMetazoa" id="AFAF006378-PA"/>
    </source>
</evidence>
<dbReference type="PANTHER" id="PTHR13103">
    <property type="entry name" value="SCHWANNOMIN INTERACTING PROTEIN 1"/>
    <property type="match status" value="1"/>
</dbReference>
<reference evidence="5" key="1">
    <citation type="submission" date="2014-01" db="EMBL/GenBank/DDBJ databases">
        <title>The Genome Sequence of Anopheles farauti FAR1 (V2).</title>
        <authorList>
            <consortium name="The Broad Institute Genomics Platform"/>
            <person name="Neafsey D.E."/>
            <person name="Besansky N."/>
            <person name="Howell P."/>
            <person name="Walton C."/>
            <person name="Young S.K."/>
            <person name="Zeng Q."/>
            <person name="Gargeya S."/>
            <person name="Fitzgerald M."/>
            <person name="Haas B."/>
            <person name="Abouelleil A."/>
            <person name="Allen A.W."/>
            <person name="Alvarado L."/>
            <person name="Arachchi H.M."/>
            <person name="Berlin A.M."/>
            <person name="Chapman S.B."/>
            <person name="Gainer-Dewar J."/>
            <person name="Goldberg J."/>
            <person name="Griggs A."/>
            <person name="Gujja S."/>
            <person name="Hansen M."/>
            <person name="Howarth C."/>
            <person name="Imamovic A."/>
            <person name="Ireland A."/>
            <person name="Larimer J."/>
            <person name="McCowan C."/>
            <person name="Murphy C."/>
            <person name="Pearson M."/>
            <person name="Poon T.W."/>
            <person name="Priest M."/>
            <person name="Roberts A."/>
            <person name="Saif S."/>
            <person name="Shea T."/>
            <person name="Sisk P."/>
            <person name="Sykes S."/>
            <person name="Wortman J."/>
            <person name="Nusbaum C."/>
            <person name="Birren B."/>
        </authorList>
    </citation>
    <scope>NUCLEOTIDE SEQUENCE [LARGE SCALE GENOMIC DNA]</scope>
    <source>
        <strain evidence="5">FAR1</strain>
    </source>
</reference>
<dbReference type="InterPro" id="IPR039045">
    <property type="entry name" value="SCHIP_1"/>
</dbReference>
<dbReference type="InterPro" id="IPR015649">
    <property type="entry name" value="SCHIP_1_C"/>
</dbReference>
<evidence type="ECO:0000256" key="1">
    <source>
        <dbReference type="ARBA" id="ARBA00023054"/>
    </source>
</evidence>
<dbReference type="Pfam" id="PF10148">
    <property type="entry name" value="SCHIP-1_C"/>
    <property type="match status" value="1"/>
</dbReference>
<dbReference type="GO" id="GO:0030054">
    <property type="term" value="C:cell junction"/>
    <property type="evidence" value="ECO:0007669"/>
    <property type="project" value="TreeGrafter"/>
</dbReference>
<dbReference type="AlphaFoldDB" id="A0A182QAM2"/>
<dbReference type="GO" id="GO:0005886">
    <property type="term" value="C:plasma membrane"/>
    <property type="evidence" value="ECO:0007669"/>
    <property type="project" value="TreeGrafter"/>
</dbReference>
<feature type="compositionally biased region" description="Polar residues" evidence="2">
    <location>
        <begin position="70"/>
        <end position="80"/>
    </location>
</feature>
<feature type="region of interest" description="Disordered" evidence="2">
    <location>
        <begin position="251"/>
        <end position="275"/>
    </location>
</feature>
<keyword evidence="5" id="KW-1185">Reference proteome</keyword>
<evidence type="ECO:0000259" key="3">
    <source>
        <dbReference type="Pfam" id="PF10148"/>
    </source>
</evidence>
<organism evidence="4 5">
    <name type="scientific">Anopheles farauti</name>
    <dbReference type="NCBI Taxonomy" id="69004"/>
    <lineage>
        <taxon>Eukaryota</taxon>
        <taxon>Metazoa</taxon>
        <taxon>Ecdysozoa</taxon>
        <taxon>Arthropoda</taxon>
        <taxon>Hexapoda</taxon>
        <taxon>Insecta</taxon>
        <taxon>Pterygota</taxon>
        <taxon>Neoptera</taxon>
        <taxon>Endopterygota</taxon>
        <taxon>Diptera</taxon>
        <taxon>Nematocera</taxon>
        <taxon>Culicoidea</taxon>
        <taxon>Culicidae</taxon>
        <taxon>Anophelinae</taxon>
        <taxon>Anopheles</taxon>
    </lineage>
</organism>
<proteinExistence type="predicted"/>
<protein>
    <recommendedName>
        <fullName evidence="3">Schwannomin interacting protein 1 C-terminal domain-containing protein</fullName>
    </recommendedName>
</protein>
<feature type="region of interest" description="Disordered" evidence="2">
    <location>
        <begin position="292"/>
        <end position="374"/>
    </location>
</feature>
<evidence type="ECO:0000313" key="5">
    <source>
        <dbReference type="Proteomes" id="UP000075886"/>
    </source>
</evidence>